<dbReference type="InterPro" id="IPR001667">
    <property type="entry name" value="DDH_dom"/>
</dbReference>
<dbReference type="InterPro" id="IPR003156">
    <property type="entry name" value="DHHA1_dom"/>
</dbReference>
<gene>
    <name evidence="3" type="ORF">HA299_00050</name>
</gene>
<dbReference type="Gene3D" id="3.40.50.720">
    <property type="entry name" value="NAD(P)-binding Rossmann-like Domain"/>
    <property type="match status" value="1"/>
</dbReference>
<dbReference type="InterPro" id="IPR038763">
    <property type="entry name" value="DHH_sf"/>
</dbReference>
<feature type="region of interest" description="Disordered" evidence="1">
    <location>
        <begin position="457"/>
        <end position="482"/>
    </location>
</feature>
<proteinExistence type="predicted"/>
<dbReference type="Gene3D" id="3.10.310.30">
    <property type="match status" value="1"/>
</dbReference>
<sequence length="482" mass="52918">MGFAIAKALSERGKVLIIDNDSTKVNTFVEQDLDALFGDFTDESILKGMRLGKLRAVLITTSQGAVNKKALSIVKKLVPHAYVICRAESLQQREALENMGADLVLVPHLEIAKVVRHTIEKEEVHTRAKLLLDVLMRAHGKRLGIIVHDNPDPDAISSALALQEMAALMNVESTILYHGEIGHQENKALVNLLGIELEKVEEHELAEFSMLALVDCTKPGVNNVVPEDAHVSIVIDHHPHEGEVHAEFVDIRPELGATATIMAEYFTELGLPLDEKLATALLYGIRTDTKGFTKQITLQDFMAAAHLYPYADHEILSQIENPSISTETLDAIAIAIFNKKIRGSYLISNVGVIKDRDVIPQAAENLLRLEGILTVLVFGITDDMIYISSRTKDIRLNLGEVMRRAYGKNAGGHSTAAGAQIPLGLFKDIKEKDRLIKLVDEVITRKFLEAVGLEEKPQPIPANGKEGVPSEAESNQLNEAGT</sequence>
<feature type="compositionally biased region" description="Polar residues" evidence="1">
    <location>
        <begin position="472"/>
        <end position="482"/>
    </location>
</feature>
<name>A0A832VWH0_9EURY</name>
<dbReference type="PANTHER" id="PTHR47618">
    <property type="entry name" value="BIFUNCTIONAL OLIGORIBONUCLEASE AND PAP PHOSPHATASE NRNA"/>
    <property type="match status" value="1"/>
</dbReference>
<dbReference type="EMBL" id="DUIH01000001">
    <property type="protein sequence ID" value="HIH69017.1"/>
    <property type="molecule type" value="Genomic_DNA"/>
</dbReference>
<dbReference type="SUPFAM" id="SSF51735">
    <property type="entry name" value="NAD(P)-binding Rossmann-fold domains"/>
    <property type="match status" value="1"/>
</dbReference>
<dbReference type="InterPro" id="IPR003148">
    <property type="entry name" value="RCK_N"/>
</dbReference>
<reference evidence="3" key="1">
    <citation type="journal article" date="2020" name="bioRxiv">
        <title>A rank-normalized archaeal taxonomy based on genome phylogeny resolves widespread incomplete and uneven classifications.</title>
        <authorList>
            <person name="Rinke C."/>
            <person name="Chuvochina M."/>
            <person name="Mussig A.J."/>
            <person name="Chaumeil P.-A."/>
            <person name="Waite D.W."/>
            <person name="Whitman W.B."/>
            <person name="Parks D.H."/>
            <person name="Hugenholtz P."/>
        </authorList>
    </citation>
    <scope>NUCLEOTIDE SEQUENCE</scope>
    <source>
        <strain evidence="3">UBA12518</strain>
    </source>
</reference>
<dbReference type="AlphaFoldDB" id="A0A832VWH0"/>
<dbReference type="Proteomes" id="UP000600363">
    <property type="component" value="Unassembled WGS sequence"/>
</dbReference>
<evidence type="ECO:0000313" key="4">
    <source>
        <dbReference type="Proteomes" id="UP000600363"/>
    </source>
</evidence>
<accession>A0A832VWH0</accession>
<comment type="caution">
    <text evidence="3">The sequence shown here is derived from an EMBL/GenBank/DDBJ whole genome shotgun (WGS) entry which is preliminary data.</text>
</comment>
<dbReference type="Pfam" id="PF02272">
    <property type="entry name" value="DHHA1"/>
    <property type="match status" value="1"/>
</dbReference>
<dbReference type="InterPro" id="IPR036291">
    <property type="entry name" value="NAD(P)-bd_dom_sf"/>
</dbReference>
<dbReference type="SUPFAM" id="SSF64182">
    <property type="entry name" value="DHH phosphoesterases"/>
    <property type="match status" value="1"/>
</dbReference>
<feature type="domain" description="RCK N-terminal" evidence="2">
    <location>
        <begin position="1"/>
        <end position="106"/>
    </location>
</feature>
<evidence type="ECO:0000259" key="2">
    <source>
        <dbReference type="PROSITE" id="PS51201"/>
    </source>
</evidence>
<protein>
    <submittedName>
        <fullName evidence="3">Potassium transporter TrkA</fullName>
    </submittedName>
</protein>
<dbReference type="Pfam" id="PF01368">
    <property type="entry name" value="DHH"/>
    <property type="match status" value="1"/>
</dbReference>
<dbReference type="GO" id="GO:0006813">
    <property type="term" value="P:potassium ion transport"/>
    <property type="evidence" value="ECO:0007669"/>
    <property type="project" value="InterPro"/>
</dbReference>
<dbReference type="PROSITE" id="PS51201">
    <property type="entry name" value="RCK_N"/>
    <property type="match status" value="1"/>
</dbReference>
<dbReference type="Pfam" id="PF02254">
    <property type="entry name" value="TrkA_N"/>
    <property type="match status" value="1"/>
</dbReference>
<dbReference type="Gene3D" id="3.90.1640.10">
    <property type="entry name" value="inorganic pyrophosphatase (n-terminal core)"/>
    <property type="match status" value="1"/>
</dbReference>
<evidence type="ECO:0000313" key="3">
    <source>
        <dbReference type="EMBL" id="HIH69017.1"/>
    </source>
</evidence>
<dbReference type="GO" id="GO:0003676">
    <property type="term" value="F:nucleic acid binding"/>
    <property type="evidence" value="ECO:0007669"/>
    <property type="project" value="InterPro"/>
</dbReference>
<dbReference type="InterPro" id="IPR051319">
    <property type="entry name" value="Oligoribo/pAp-PDE_c-di-AMP_PDE"/>
</dbReference>
<dbReference type="PANTHER" id="PTHR47618:SF1">
    <property type="entry name" value="BIFUNCTIONAL OLIGORIBONUCLEASE AND PAP PHOSPHATASE NRNA"/>
    <property type="match status" value="1"/>
</dbReference>
<organism evidence="3 4">
    <name type="scientific">Methermicoccus shengliensis</name>
    <dbReference type="NCBI Taxonomy" id="660064"/>
    <lineage>
        <taxon>Archaea</taxon>
        <taxon>Methanobacteriati</taxon>
        <taxon>Methanobacteriota</taxon>
        <taxon>Stenosarchaea group</taxon>
        <taxon>Methanomicrobia</taxon>
        <taxon>Methanosarcinales</taxon>
        <taxon>Methermicoccaceae</taxon>
        <taxon>Methermicoccus</taxon>
    </lineage>
</organism>
<evidence type="ECO:0000256" key="1">
    <source>
        <dbReference type="SAM" id="MobiDB-lite"/>
    </source>
</evidence>